<dbReference type="Proteomes" id="UP000800235">
    <property type="component" value="Unassembled WGS sequence"/>
</dbReference>
<keyword evidence="1" id="KW-1133">Transmembrane helix</keyword>
<reference evidence="2" key="1">
    <citation type="journal article" date="2020" name="Stud. Mycol.">
        <title>101 Dothideomycetes genomes: a test case for predicting lifestyles and emergence of pathogens.</title>
        <authorList>
            <person name="Haridas S."/>
            <person name="Albert R."/>
            <person name="Binder M."/>
            <person name="Bloem J."/>
            <person name="Labutti K."/>
            <person name="Salamov A."/>
            <person name="Andreopoulos B."/>
            <person name="Baker S."/>
            <person name="Barry K."/>
            <person name="Bills G."/>
            <person name="Bluhm B."/>
            <person name="Cannon C."/>
            <person name="Castanera R."/>
            <person name="Culley D."/>
            <person name="Daum C."/>
            <person name="Ezra D."/>
            <person name="Gonzalez J."/>
            <person name="Henrissat B."/>
            <person name="Kuo A."/>
            <person name="Liang C."/>
            <person name="Lipzen A."/>
            <person name="Lutzoni F."/>
            <person name="Magnuson J."/>
            <person name="Mondo S."/>
            <person name="Nolan M."/>
            <person name="Ohm R."/>
            <person name="Pangilinan J."/>
            <person name="Park H.-J."/>
            <person name="Ramirez L."/>
            <person name="Alfaro M."/>
            <person name="Sun H."/>
            <person name="Tritt A."/>
            <person name="Yoshinaga Y."/>
            <person name="Zwiers L.-H."/>
            <person name="Turgeon B."/>
            <person name="Goodwin S."/>
            <person name="Spatafora J."/>
            <person name="Crous P."/>
            <person name="Grigoriev I."/>
        </authorList>
    </citation>
    <scope>NUCLEOTIDE SEQUENCE</scope>
    <source>
        <strain evidence="2">CBS 130266</strain>
    </source>
</reference>
<evidence type="ECO:0000313" key="3">
    <source>
        <dbReference type="Proteomes" id="UP000800235"/>
    </source>
</evidence>
<evidence type="ECO:0000256" key="1">
    <source>
        <dbReference type="SAM" id="Phobius"/>
    </source>
</evidence>
<keyword evidence="1" id="KW-0472">Membrane</keyword>
<dbReference type="EMBL" id="MU007135">
    <property type="protein sequence ID" value="KAF2417671.1"/>
    <property type="molecule type" value="Genomic_DNA"/>
</dbReference>
<dbReference type="AlphaFoldDB" id="A0A9P4NEX3"/>
<comment type="caution">
    <text evidence="2">The sequence shown here is derived from an EMBL/GenBank/DDBJ whole genome shotgun (WGS) entry which is preliminary data.</text>
</comment>
<feature type="transmembrane region" description="Helical" evidence="1">
    <location>
        <begin position="21"/>
        <end position="40"/>
    </location>
</feature>
<gene>
    <name evidence="2" type="ORF">EJ08DRAFT_70186</name>
</gene>
<name>A0A9P4NEX3_9PEZI</name>
<protein>
    <submittedName>
        <fullName evidence="2">Uncharacterized protein</fullName>
    </submittedName>
</protein>
<sequence>MIEWGTISLVISLIHPGSRELFFLGVLHILLLSLLLQYFANIIIDYLDSIVSQSLDSGFALAQIGSRLSHFFSVLKFVERYLELFSEFRVVTVNSPTQVLSKLDLITWFICCAS</sequence>
<keyword evidence="3" id="KW-1185">Reference proteome</keyword>
<evidence type="ECO:0000313" key="2">
    <source>
        <dbReference type="EMBL" id="KAF2417671.1"/>
    </source>
</evidence>
<keyword evidence="1" id="KW-0812">Transmembrane</keyword>
<organism evidence="2 3">
    <name type="scientific">Tothia fuscella</name>
    <dbReference type="NCBI Taxonomy" id="1048955"/>
    <lineage>
        <taxon>Eukaryota</taxon>
        <taxon>Fungi</taxon>
        <taxon>Dikarya</taxon>
        <taxon>Ascomycota</taxon>
        <taxon>Pezizomycotina</taxon>
        <taxon>Dothideomycetes</taxon>
        <taxon>Pleosporomycetidae</taxon>
        <taxon>Venturiales</taxon>
        <taxon>Cylindrosympodiaceae</taxon>
        <taxon>Tothia</taxon>
    </lineage>
</organism>
<accession>A0A9P4NEX3</accession>
<proteinExistence type="predicted"/>